<dbReference type="InterPro" id="IPR000195">
    <property type="entry name" value="Rab-GAP-TBC_dom"/>
</dbReference>
<reference evidence="2" key="1">
    <citation type="submission" date="2021-01" db="EMBL/GenBank/DDBJ databases">
        <authorList>
            <consortium name="Genoscope - CEA"/>
            <person name="William W."/>
        </authorList>
    </citation>
    <scope>NUCLEOTIDE SEQUENCE</scope>
</reference>
<dbReference type="GO" id="GO:0031267">
    <property type="term" value="F:small GTPase binding"/>
    <property type="evidence" value="ECO:0007669"/>
    <property type="project" value="TreeGrafter"/>
</dbReference>
<protein>
    <recommendedName>
        <fullName evidence="1">Rab-GAP TBC domain-containing protein</fullName>
    </recommendedName>
</protein>
<feature type="domain" description="Rab-GAP TBC" evidence="1">
    <location>
        <begin position="83"/>
        <end position="283"/>
    </location>
</feature>
<sequence>MNQNKENEYIVDVQSYFTNKCITSARSTSLHEDNTMKFSRNKNLFEQKQQENEKELKKKWSDIAKDWQRYKRDVKVFQLAEFGIPISARKQIWPLIVGNKLQITKELYNILQIQSKTFKMDSRKPLGRMSSFNHIKQDLGRTFKNESLQKIFHPGGPLSENLQTILEVFCLYRPDIGYVQGMTYVGSILLTYFDDYQAFLIFSSLITHPQLISIFMLDEQNLQIIFQQFEKLIKLNIPQVYKLFKQYNINCTNYLLDWILTLYAKPLNPDIVGRIWDRMLFNGTHILWKCGIAILKILAPKFKDQEKTLQSLKNPDIKDDDLLQEMKSVNYPFEIQEVLGNIEL</sequence>
<organism evidence="2 3">
    <name type="scientific">Paramecium primaurelia</name>
    <dbReference type="NCBI Taxonomy" id="5886"/>
    <lineage>
        <taxon>Eukaryota</taxon>
        <taxon>Sar</taxon>
        <taxon>Alveolata</taxon>
        <taxon>Ciliophora</taxon>
        <taxon>Intramacronucleata</taxon>
        <taxon>Oligohymenophorea</taxon>
        <taxon>Peniculida</taxon>
        <taxon>Parameciidae</taxon>
        <taxon>Paramecium</taxon>
    </lineage>
</organism>
<keyword evidence="3" id="KW-1185">Reference proteome</keyword>
<dbReference type="Proteomes" id="UP000688137">
    <property type="component" value="Unassembled WGS sequence"/>
</dbReference>
<dbReference type="FunFam" id="1.10.8.270:FF:000008">
    <property type="entry name" value="Putative TBC1 domain family member 14"/>
    <property type="match status" value="1"/>
</dbReference>
<dbReference type="InterPro" id="IPR050302">
    <property type="entry name" value="Rab_GAP_TBC_domain"/>
</dbReference>
<dbReference type="PANTHER" id="PTHR47219:SF9">
    <property type="entry name" value="GTPASE ACTIVATING PROTEIN AND CENTROSOME-ASSOCIATED, ISOFORM B"/>
    <property type="match status" value="1"/>
</dbReference>
<evidence type="ECO:0000259" key="1">
    <source>
        <dbReference type="PROSITE" id="PS50086"/>
    </source>
</evidence>
<comment type="caution">
    <text evidence="2">The sequence shown here is derived from an EMBL/GenBank/DDBJ whole genome shotgun (WGS) entry which is preliminary data.</text>
</comment>
<dbReference type="FunFam" id="1.10.472.80:FF:000147">
    <property type="entry name" value="Uncharacterized protein"/>
    <property type="match status" value="1"/>
</dbReference>
<gene>
    <name evidence="2" type="ORF">PPRIM_AZ9-3.1.T0310098</name>
</gene>
<dbReference type="EMBL" id="CAJJDM010000030">
    <property type="protein sequence ID" value="CAD8061019.1"/>
    <property type="molecule type" value="Genomic_DNA"/>
</dbReference>
<dbReference type="PROSITE" id="PS50086">
    <property type="entry name" value="TBC_RABGAP"/>
    <property type="match status" value="1"/>
</dbReference>
<dbReference type="OMA" id="MKSINYP"/>
<dbReference type="GO" id="GO:0005096">
    <property type="term" value="F:GTPase activator activity"/>
    <property type="evidence" value="ECO:0007669"/>
    <property type="project" value="TreeGrafter"/>
</dbReference>
<accession>A0A8S1KZW4</accession>
<dbReference type="Pfam" id="PF00566">
    <property type="entry name" value="RabGAP-TBC"/>
    <property type="match status" value="1"/>
</dbReference>
<evidence type="ECO:0000313" key="2">
    <source>
        <dbReference type="EMBL" id="CAD8061019.1"/>
    </source>
</evidence>
<name>A0A8S1KZW4_PARPR</name>
<proteinExistence type="predicted"/>
<dbReference type="SMART" id="SM00164">
    <property type="entry name" value="TBC"/>
    <property type="match status" value="1"/>
</dbReference>
<evidence type="ECO:0000313" key="3">
    <source>
        <dbReference type="Proteomes" id="UP000688137"/>
    </source>
</evidence>
<dbReference type="AlphaFoldDB" id="A0A8S1KZW4"/>
<dbReference type="PANTHER" id="PTHR47219">
    <property type="entry name" value="RAB GTPASE-ACTIVATING PROTEIN 1-LIKE"/>
    <property type="match status" value="1"/>
</dbReference>